<organism evidence="1 2">
    <name type="scientific">Hoeflea prorocentri</name>
    <dbReference type="NCBI Taxonomy" id="1922333"/>
    <lineage>
        <taxon>Bacteria</taxon>
        <taxon>Pseudomonadati</taxon>
        <taxon>Pseudomonadota</taxon>
        <taxon>Alphaproteobacteria</taxon>
        <taxon>Hyphomicrobiales</taxon>
        <taxon>Rhizobiaceae</taxon>
        <taxon>Hoeflea</taxon>
    </lineage>
</organism>
<protein>
    <submittedName>
        <fullName evidence="1">Citrate CoA-transferase</fullName>
    </submittedName>
</protein>
<sequence>MTKGVKHKDRLALGATNQGPLAGITGNSVVRAALQKTSGPKERAGELLLLSSIDEVFERFDIDSGSTLAFHHHFRNGDRVLQAVVDCAAKHGVDDLTIAASSIFPVHAGLVPHIESGVITNIVTDYMTGPVADAVTAGLLSGTVVFQSHGGRARAISSGELPIDFAFVGASCADRSGAATGRQGQLACGPLGYSMVDAAHARATIILAHEISVEAIGKVDIPASQVDAVVPYPYPGLPDGISFGSTVPLRSPEADLIGRRTVDVIRAAGLFRDGFSFQTGAGGYPLATVPHIGRLLEEEDLVGEFVSGGITGAHVEIARQRHVKYIKDVQCFDQAAVASSTTDVFHLPMSAAEYASPIYPNPIVDNLSVMVLGASEVDANFNINVITGGNGRIIGGPGGHPDAASGAKLTIVTTRLAGGGYAKLVEEVGCIATPGDDVDVVITDVGIAVNPKKPQLVEDLENSGTRTTPIAELIDQAKGQASRTRKQNAGEVCSLVEDRNGHLLDVILGD</sequence>
<dbReference type="InterPro" id="IPR037171">
    <property type="entry name" value="NagB/RpiA_transferase-like"/>
</dbReference>
<dbReference type="PANTHER" id="PTHR40596">
    <property type="entry name" value="CITRATE LYASE ALPHA CHAIN"/>
    <property type="match status" value="1"/>
</dbReference>
<reference evidence="1" key="1">
    <citation type="submission" date="2022-11" db="EMBL/GenBank/DDBJ databases">
        <title>Draft genome sequence of Hoeflea poritis E7-10 and Hoeflea prorocentri PM5-8, separated from scleractinian coral Porites lutea and marine dinoflagellate.</title>
        <authorList>
            <person name="Zhang G."/>
            <person name="Wei Q."/>
            <person name="Cai L."/>
        </authorList>
    </citation>
    <scope>NUCLEOTIDE SEQUENCE</scope>
    <source>
        <strain evidence="1">PM5-8</strain>
    </source>
</reference>
<dbReference type="Proteomes" id="UP001151234">
    <property type="component" value="Unassembled WGS sequence"/>
</dbReference>
<keyword evidence="2" id="KW-1185">Reference proteome</keyword>
<dbReference type="AlphaFoldDB" id="A0A9X3UJ41"/>
<dbReference type="EMBL" id="JAPJZI010000001">
    <property type="protein sequence ID" value="MDA5397441.1"/>
    <property type="molecule type" value="Genomic_DNA"/>
</dbReference>
<dbReference type="GO" id="GO:0009346">
    <property type="term" value="C:ATP-independent citrate lyase complex"/>
    <property type="evidence" value="ECO:0007669"/>
    <property type="project" value="InterPro"/>
</dbReference>
<dbReference type="GO" id="GO:0008814">
    <property type="term" value="F:citrate CoA-transferase activity"/>
    <property type="evidence" value="ECO:0007669"/>
    <property type="project" value="InterPro"/>
</dbReference>
<dbReference type="GO" id="GO:0005737">
    <property type="term" value="C:cytoplasm"/>
    <property type="evidence" value="ECO:0007669"/>
    <property type="project" value="InterPro"/>
</dbReference>
<dbReference type="PANTHER" id="PTHR40596:SF1">
    <property type="entry name" value="CITRATE LYASE ALPHA CHAIN"/>
    <property type="match status" value="1"/>
</dbReference>
<dbReference type="InterPro" id="IPR006472">
    <property type="entry name" value="Citrate_lyase_asu"/>
</dbReference>
<name>A0A9X3UJ41_9HYPH</name>
<dbReference type="SUPFAM" id="SSF100950">
    <property type="entry name" value="NagB/RpiA/CoA transferase-like"/>
    <property type="match status" value="2"/>
</dbReference>
<dbReference type="RefSeq" id="WP_267988903.1">
    <property type="nucleotide sequence ID" value="NZ_JAPJZI010000001.1"/>
</dbReference>
<proteinExistence type="predicted"/>
<dbReference type="GO" id="GO:0006084">
    <property type="term" value="P:acetyl-CoA metabolic process"/>
    <property type="evidence" value="ECO:0007669"/>
    <property type="project" value="InterPro"/>
</dbReference>
<gene>
    <name evidence="1" type="ORF">OQ273_02545</name>
</gene>
<accession>A0A9X3UJ41</accession>
<dbReference type="Pfam" id="PF04223">
    <property type="entry name" value="CitF"/>
    <property type="match status" value="1"/>
</dbReference>
<evidence type="ECO:0000313" key="2">
    <source>
        <dbReference type="Proteomes" id="UP001151234"/>
    </source>
</evidence>
<dbReference type="Gene3D" id="3.40.1080.10">
    <property type="entry name" value="Glutaconate Coenzyme A-transferase"/>
    <property type="match status" value="2"/>
</dbReference>
<comment type="caution">
    <text evidence="1">The sequence shown here is derived from an EMBL/GenBank/DDBJ whole genome shotgun (WGS) entry which is preliminary data.</text>
</comment>
<evidence type="ECO:0000313" key="1">
    <source>
        <dbReference type="EMBL" id="MDA5397441.1"/>
    </source>
</evidence>